<evidence type="ECO:0000313" key="2">
    <source>
        <dbReference type="EMBL" id="RYC51230.1"/>
    </source>
</evidence>
<accession>A0A444VKJ1</accession>
<dbReference type="InterPro" id="IPR016181">
    <property type="entry name" value="Acyl_CoA_acyltransferase"/>
</dbReference>
<dbReference type="InterPro" id="IPR053144">
    <property type="entry name" value="Acetyltransferase_Butenolide"/>
</dbReference>
<name>A0A444VKJ1_9FLAO</name>
<dbReference type="PANTHER" id="PTHR43233:SF1">
    <property type="entry name" value="FAMILY N-ACETYLTRANSFERASE, PUTATIVE (AFU_ORTHOLOGUE AFUA_6G03350)-RELATED"/>
    <property type="match status" value="1"/>
</dbReference>
<organism evidence="2 3">
    <name type="scientific">Flagellimonas olearia</name>
    <dbReference type="NCBI Taxonomy" id="552546"/>
    <lineage>
        <taxon>Bacteria</taxon>
        <taxon>Pseudomonadati</taxon>
        <taxon>Bacteroidota</taxon>
        <taxon>Flavobacteriia</taxon>
        <taxon>Flavobacteriales</taxon>
        <taxon>Flavobacteriaceae</taxon>
        <taxon>Flagellimonas</taxon>
    </lineage>
</organism>
<sequence>MEYYISSDKDKLDVPKIHQEVKSTYWGGYRTPEITQKTIDACLCFGVYSHEGEQVGFARVLTDKVVFAYLMDVIIFEPHKGKGLGKKLVATILEHPDIKAVHTVGLKTMDAHGLYEPLGFKKIGDSAMWMAMDNAKYDYE</sequence>
<dbReference type="GO" id="GO:0016747">
    <property type="term" value="F:acyltransferase activity, transferring groups other than amino-acyl groups"/>
    <property type="evidence" value="ECO:0007669"/>
    <property type="project" value="InterPro"/>
</dbReference>
<reference evidence="2 3" key="1">
    <citation type="submission" date="2014-04" db="EMBL/GenBank/DDBJ databases">
        <title>Whole genome of Muricauda olearia.</title>
        <authorList>
            <person name="Zhang X.-H."/>
            <person name="Tang K."/>
        </authorList>
    </citation>
    <scope>NUCLEOTIDE SEQUENCE [LARGE SCALE GENOMIC DNA]</scope>
    <source>
        <strain evidence="2 3">Th120</strain>
    </source>
</reference>
<dbReference type="Gene3D" id="3.40.630.30">
    <property type="match status" value="1"/>
</dbReference>
<gene>
    <name evidence="2" type="ORF">DN53_13560</name>
</gene>
<feature type="domain" description="N-acetyltransferase" evidence="1">
    <location>
        <begin position="1"/>
        <end position="140"/>
    </location>
</feature>
<dbReference type="CDD" id="cd04301">
    <property type="entry name" value="NAT_SF"/>
    <property type="match status" value="1"/>
</dbReference>
<comment type="caution">
    <text evidence="2">The sequence shown here is derived from an EMBL/GenBank/DDBJ whole genome shotgun (WGS) entry which is preliminary data.</text>
</comment>
<dbReference type="EMBL" id="JJMP01000006">
    <property type="protein sequence ID" value="RYC51230.1"/>
    <property type="molecule type" value="Genomic_DNA"/>
</dbReference>
<dbReference type="InterPro" id="IPR000182">
    <property type="entry name" value="GNAT_dom"/>
</dbReference>
<keyword evidence="3" id="KW-1185">Reference proteome</keyword>
<proteinExistence type="predicted"/>
<dbReference type="SUPFAM" id="SSF55729">
    <property type="entry name" value="Acyl-CoA N-acyltransferases (Nat)"/>
    <property type="match status" value="1"/>
</dbReference>
<protein>
    <submittedName>
        <fullName evidence="2">Acetyltransferase</fullName>
    </submittedName>
</protein>
<keyword evidence="2" id="KW-0808">Transferase</keyword>
<dbReference type="PROSITE" id="PS51186">
    <property type="entry name" value="GNAT"/>
    <property type="match status" value="1"/>
</dbReference>
<evidence type="ECO:0000313" key="3">
    <source>
        <dbReference type="Proteomes" id="UP000290261"/>
    </source>
</evidence>
<evidence type="ECO:0000259" key="1">
    <source>
        <dbReference type="PROSITE" id="PS51186"/>
    </source>
</evidence>
<dbReference type="Proteomes" id="UP000290261">
    <property type="component" value="Unassembled WGS sequence"/>
</dbReference>
<dbReference type="RefSeq" id="WP_129654287.1">
    <property type="nucleotide sequence ID" value="NZ_ML142910.1"/>
</dbReference>
<dbReference type="AlphaFoldDB" id="A0A444VKJ1"/>
<dbReference type="Pfam" id="PF00583">
    <property type="entry name" value="Acetyltransf_1"/>
    <property type="match status" value="1"/>
</dbReference>
<dbReference type="PANTHER" id="PTHR43233">
    <property type="entry name" value="FAMILY N-ACETYLTRANSFERASE, PUTATIVE (AFU_ORTHOLOGUE AFUA_6G03350)-RELATED"/>
    <property type="match status" value="1"/>
</dbReference>